<organism evidence="2 3">
    <name type="scientific">Natrinema salifodinae</name>
    <dbReference type="NCBI Taxonomy" id="1202768"/>
    <lineage>
        <taxon>Archaea</taxon>
        <taxon>Methanobacteriati</taxon>
        <taxon>Methanobacteriota</taxon>
        <taxon>Stenosarchaea group</taxon>
        <taxon>Halobacteria</taxon>
        <taxon>Halobacteriales</taxon>
        <taxon>Natrialbaceae</taxon>
        <taxon>Natrinema</taxon>
    </lineage>
</organism>
<keyword evidence="3" id="KW-1185">Reference proteome</keyword>
<name>A0A1I0Q6S2_9EURY</name>
<keyword evidence="1" id="KW-0472">Membrane</keyword>
<gene>
    <name evidence="2" type="ORF">SAMN05216285_3149</name>
</gene>
<sequence length="75" mass="8075">MNTRATVLTILGVVVSFLGILWTVQGLGIVQIDPVLCATECEPITGRSAQWALTGVITLFAGVVIVRTGLYRMNR</sequence>
<feature type="transmembrane region" description="Helical" evidence="1">
    <location>
        <begin position="50"/>
        <end position="70"/>
    </location>
</feature>
<reference evidence="3" key="1">
    <citation type="submission" date="2016-10" db="EMBL/GenBank/DDBJ databases">
        <authorList>
            <person name="Varghese N."/>
        </authorList>
    </citation>
    <scope>NUCLEOTIDE SEQUENCE [LARGE SCALE GENOMIC DNA]</scope>
    <source>
        <strain evidence="3">CGMCC 1.12284</strain>
    </source>
</reference>
<dbReference type="EMBL" id="FOIS01000004">
    <property type="protein sequence ID" value="SEW22568.1"/>
    <property type="molecule type" value="Genomic_DNA"/>
</dbReference>
<proteinExistence type="predicted"/>
<keyword evidence="1" id="KW-0812">Transmembrane</keyword>
<accession>A0A1I0Q6S2</accession>
<dbReference type="Proteomes" id="UP000183275">
    <property type="component" value="Unassembled WGS sequence"/>
</dbReference>
<evidence type="ECO:0000256" key="1">
    <source>
        <dbReference type="SAM" id="Phobius"/>
    </source>
</evidence>
<evidence type="ECO:0000313" key="2">
    <source>
        <dbReference type="EMBL" id="SEW22568.1"/>
    </source>
</evidence>
<dbReference type="AlphaFoldDB" id="A0A1I0Q6S2"/>
<protein>
    <submittedName>
        <fullName evidence="2">Uncharacterized protein</fullName>
    </submittedName>
</protein>
<keyword evidence="1" id="KW-1133">Transmembrane helix</keyword>
<evidence type="ECO:0000313" key="3">
    <source>
        <dbReference type="Proteomes" id="UP000183275"/>
    </source>
</evidence>